<dbReference type="GO" id="GO:0005829">
    <property type="term" value="C:cytosol"/>
    <property type="evidence" value="ECO:0007669"/>
    <property type="project" value="TreeGrafter"/>
</dbReference>
<reference evidence="10 11" key="1">
    <citation type="submission" date="2018-03" db="EMBL/GenBank/DDBJ databases">
        <title>Genomic Encyclopedia of Archaeal and Bacterial Type Strains, Phase II (KMG-II): from individual species to whole genera.</title>
        <authorList>
            <person name="Goeker M."/>
        </authorList>
    </citation>
    <scope>NUCLEOTIDE SEQUENCE [LARGE SCALE GENOMIC DNA]</scope>
    <source>
        <strain evidence="10 11">DSM 29318</strain>
    </source>
</reference>
<keyword evidence="4" id="KW-0862">Zinc</keyword>
<dbReference type="PANTHER" id="PTHR43311">
    <property type="entry name" value="GLUTAMATE--TRNA LIGASE"/>
    <property type="match status" value="1"/>
</dbReference>
<dbReference type="Pfam" id="PF00749">
    <property type="entry name" value="tRNA-synt_1c"/>
    <property type="match status" value="2"/>
</dbReference>
<keyword evidence="11" id="KW-1185">Reference proteome</keyword>
<keyword evidence="7" id="KW-0648">Protein biosynthesis</keyword>
<dbReference type="OrthoDB" id="9807503at2"/>
<dbReference type="InterPro" id="IPR049940">
    <property type="entry name" value="GluQ/Sye"/>
</dbReference>
<accession>A0A2T0X836</accession>
<evidence type="ECO:0000256" key="3">
    <source>
        <dbReference type="ARBA" id="ARBA00022741"/>
    </source>
</evidence>
<feature type="domain" description="Glutamyl/glutaminyl-tRNA synthetase class Ib catalytic" evidence="9">
    <location>
        <begin position="3"/>
        <end position="106"/>
    </location>
</feature>
<evidence type="ECO:0000256" key="1">
    <source>
        <dbReference type="ARBA" id="ARBA00022598"/>
    </source>
</evidence>
<feature type="domain" description="Glutamyl/glutaminyl-tRNA synthetase class Ib catalytic" evidence="9">
    <location>
        <begin position="176"/>
        <end position="265"/>
    </location>
</feature>
<protein>
    <submittedName>
        <fullName evidence="10">Glutamyl-Q tRNA(Asp) synthetase</fullName>
    </submittedName>
</protein>
<dbReference type="SUPFAM" id="SSF52374">
    <property type="entry name" value="Nucleotidylyl transferase"/>
    <property type="match status" value="1"/>
</dbReference>
<dbReference type="PROSITE" id="PS00178">
    <property type="entry name" value="AA_TRNA_LIGASE_I"/>
    <property type="match status" value="1"/>
</dbReference>
<comment type="similarity">
    <text evidence="7">Belongs to the class-I aminoacyl-tRNA synthetase family.</text>
</comment>
<dbReference type="InterPro" id="IPR001412">
    <property type="entry name" value="aa-tRNA-synth_I_CS"/>
</dbReference>
<evidence type="ECO:0000256" key="4">
    <source>
        <dbReference type="ARBA" id="ARBA00022833"/>
    </source>
</evidence>
<dbReference type="PRINTS" id="PR00987">
    <property type="entry name" value="TRNASYNTHGLU"/>
</dbReference>
<evidence type="ECO:0000313" key="10">
    <source>
        <dbReference type="EMBL" id="PRY95108.1"/>
    </source>
</evidence>
<evidence type="ECO:0000256" key="2">
    <source>
        <dbReference type="ARBA" id="ARBA00022723"/>
    </source>
</evidence>
<keyword evidence="2" id="KW-0479">Metal-binding</keyword>
<keyword evidence="3 7" id="KW-0547">Nucleotide-binding</keyword>
<dbReference type="PANTHER" id="PTHR43311:SF1">
    <property type="entry name" value="GLUTAMYL-Q TRNA(ASP) SYNTHETASE"/>
    <property type="match status" value="1"/>
</dbReference>
<dbReference type="Gene3D" id="3.40.50.620">
    <property type="entry name" value="HUPs"/>
    <property type="match status" value="1"/>
</dbReference>
<dbReference type="InterPro" id="IPR020058">
    <property type="entry name" value="Glu/Gln-tRNA-synth_Ib_cat-dom"/>
</dbReference>
<dbReference type="InterPro" id="IPR014729">
    <property type="entry name" value="Rossmann-like_a/b/a_fold"/>
</dbReference>
<keyword evidence="5 7" id="KW-0067">ATP-binding</keyword>
<dbReference type="NCBIfam" id="NF004315">
    <property type="entry name" value="PRK05710.1-4"/>
    <property type="match status" value="1"/>
</dbReference>
<dbReference type="EMBL" id="PVTT01000001">
    <property type="protein sequence ID" value="PRY95108.1"/>
    <property type="molecule type" value="Genomic_DNA"/>
</dbReference>
<organism evidence="10 11">
    <name type="scientific">Hasllibacter halocynthiae</name>
    <dbReference type="NCBI Taxonomy" id="595589"/>
    <lineage>
        <taxon>Bacteria</taxon>
        <taxon>Pseudomonadati</taxon>
        <taxon>Pseudomonadota</taxon>
        <taxon>Alphaproteobacteria</taxon>
        <taxon>Rhodobacterales</taxon>
        <taxon>Roseobacteraceae</taxon>
        <taxon>Hasllibacter</taxon>
    </lineage>
</organism>
<feature type="region of interest" description="Disordered" evidence="8">
    <location>
        <begin position="269"/>
        <end position="293"/>
    </location>
</feature>
<dbReference type="GO" id="GO:0004818">
    <property type="term" value="F:glutamate-tRNA ligase activity"/>
    <property type="evidence" value="ECO:0007669"/>
    <property type="project" value="TreeGrafter"/>
</dbReference>
<dbReference type="Proteomes" id="UP000238801">
    <property type="component" value="Unassembled WGS sequence"/>
</dbReference>
<name>A0A2T0X836_9RHOB</name>
<dbReference type="RefSeq" id="WP_106159531.1">
    <property type="nucleotide sequence ID" value="NZ_PVTT01000001.1"/>
</dbReference>
<evidence type="ECO:0000256" key="8">
    <source>
        <dbReference type="SAM" id="MobiDB-lite"/>
    </source>
</evidence>
<evidence type="ECO:0000256" key="6">
    <source>
        <dbReference type="ARBA" id="ARBA00023146"/>
    </source>
</evidence>
<comment type="caution">
    <text evidence="10">The sequence shown here is derived from an EMBL/GenBank/DDBJ whole genome shotgun (WGS) entry which is preliminary data.</text>
</comment>
<dbReference type="GO" id="GO:0006424">
    <property type="term" value="P:glutamyl-tRNA aminoacylation"/>
    <property type="evidence" value="ECO:0007669"/>
    <property type="project" value="TreeGrafter"/>
</dbReference>
<evidence type="ECO:0000259" key="9">
    <source>
        <dbReference type="Pfam" id="PF00749"/>
    </source>
</evidence>
<dbReference type="AlphaFoldDB" id="A0A2T0X836"/>
<evidence type="ECO:0000256" key="5">
    <source>
        <dbReference type="ARBA" id="ARBA00022840"/>
    </source>
</evidence>
<evidence type="ECO:0000313" key="11">
    <source>
        <dbReference type="Proteomes" id="UP000238801"/>
    </source>
</evidence>
<gene>
    <name evidence="10" type="ORF">BCF33_0721</name>
</gene>
<dbReference type="InterPro" id="IPR000924">
    <property type="entry name" value="Glu/Gln-tRNA-synth"/>
</dbReference>
<evidence type="ECO:0000256" key="7">
    <source>
        <dbReference type="RuleBase" id="RU363037"/>
    </source>
</evidence>
<keyword evidence="6 7" id="KW-0030">Aminoacyl-tRNA synthetase</keyword>
<keyword evidence="1 7" id="KW-0436">Ligase</keyword>
<dbReference type="GO" id="GO:0005524">
    <property type="term" value="F:ATP binding"/>
    <property type="evidence" value="ECO:0007669"/>
    <property type="project" value="UniProtKB-KW"/>
</dbReference>
<sequence length="293" mass="31704">MRRTRFAPSPTGLLHLGHARSALTVQHVGHDVGAEVLLRIEDTDSTRSRPEFERALVDDLRWLGFGWSGTPRRQSDHRGGILAAVDPLAARGLIYPCSCTRRQIAEAGGTPGTDGLVYPGTCRGRRLSDRQSGDALRLDLARALDGLSPPAFEETGPLHPGRHEVDPGALIAGMGDPVLVRKGTGDPAYHLAVVHDDALQQITHVVRGADLWTATPLHVAMQTLLGLPTPIYHHHDLVRDAHGRRLAKIDGSRAIRRYREDGLSPPEVAALAGVARPPTPKQDRTPVWQAGPS</sequence>
<proteinExistence type="inferred from homology"/>